<dbReference type="Gene3D" id="1.10.472.10">
    <property type="entry name" value="Cyclin-like"/>
    <property type="match status" value="1"/>
</dbReference>
<dbReference type="GO" id="GO:0016538">
    <property type="term" value="F:cyclin-dependent protein serine/threonine kinase regulator activity"/>
    <property type="evidence" value="ECO:0007669"/>
    <property type="project" value="InterPro"/>
</dbReference>
<keyword evidence="5" id="KW-1185">Reference proteome</keyword>
<dbReference type="Proteomes" id="UP001234989">
    <property type="component" value="Chromosome 9"/>
</dbReference>
<reference evidence="4" key="1">
    <citation type="submission" date="2023-08" db="EMBL/GenBank/DDBJ databases">
        <title>A de novo genome assembly of Solanum verrucosum Schlechtendal, a Mexican diploid species geographically isolated from the other diploid A-genome species in potato relatives.</title>
        <authorList>
            <person name="Hosaka K."/>
        </authorList>
    </citation>
    <scope>NUCLEOTIDE SEQUENCE</scope>
    <source>
        <tissue evidence="4">Young leaves</tissue>
    </source>
</reference>
<protein>
    <submittedName>
        <fullName evidence="4">Uncharacterized protein</fullName>
    </submittedName>
</protein>
<keyword evidence="3" id="KW-1133">Transmembrane helix</keyword>
<evidence type="ECO:0000256" key="2">
    <source>
        <dbReference type="ARBA" id="ARBA00023306"/>
    </source>
</evidence>
<keyword evidence="2" id="KW-0131">Cell cycle</keyword>
<keyword evidence="1" id="KW-0132">Cell division</keyword>
<evidence type="ECO:0000256" key="1">
    <source>
        <dbReference type="ARBA" id="ARBA00022618"/>
    </source>
</evidence>
<organism evidence="4 5">
    <name type="scientific">Solanum verrucosum</name>
    <dbReference type="NCBI Taxonomy" id="315347"/>
    <lineage>
        <taxon>Eukaryota</taxon>
        <taxon>Viridiplantae</taxon>
        <taxon>Streptophyta</taxon>
        <taxon>Embryophyta</taxon>
        <taxon>Tracheophyta</taxon>
        <taxon>Spermatophyta</taxon>
        <taxon>Magnoliopsida</taxon>
        <taxon>eudicotyledons</taxon>
        <taxon>Gunneridae</taxon>
        <taxon>Pentapetalae</taxon>
        <taxon>asterids</taxon>
        <taxon>lamiids</taxon>
        <taxon>Solanales</taxon>
        <taxon>Solanaceae</taxon>
        <taxon>Solanoideae</taxon>
        <taxon>Solaneae</taxon>
        <taxon>Solanum</taxon>
    </lineage>
</organism>
<accession>A0AAF0UKD1</accession>
<dbReference type="PANTHER" id="PTHR10026">
    <property type="entry name" value="CYCLIN"/>
    <property type="match status" value="1"/>
</dbReference>
<dbReference type="InterPro" id="IPR036915">
    <property type="entry name" value="Cyclin-like_sf"/>
</dbReference>
<proteinExistence type="predicted"/>
<keyword evidence="3" id="KW-0472">Membrane</keyword>
<sequence>MDKVHTDICYSVTPDEKPSLLALSSPFGLVGGLGSIFSKDCRMPRSQRSLLGKNVLLVFRTNFWSRNGGVSFLGNFVSSFMVDMKNSVAAFVVGKRKLPRLALLAFPHDSKQLLMDPLRSSLWLQFKPYQIAAGAAYLASKFLNMDFASHHSVWKEFQTPPNVLRVKHSFMELRWEKQAFPRLYGPANSILTLIQ</sequence>
<evidence type="ECO:0000313" key="4">
    <source>
        <dbReference type="EMBL" id="WMV47697.1"/>
    </source>
</evidence>
<gene>
    <name evidence="4" type="ORF">MTR67_041082</name>
</gene>
<evidence type="ECO:0000256" key="3">
    <source>
        <dbReference type="SAM" id="Phobius"/>
    </source>
</evidence>
<dbReference type="SUPFAM" id="SSF47954">
    <property type="entry name" value="Cyclin-like"/>
    <property type="match status" value="1"/>
</dbReference>
<dbReference type="AlphaFoldDB" id="A0AAF0UKD1"/>
<dbReference type="GO" id="GO:0006357">
    <property type="term" value="P:regulation of transcription by RNA polymerase II"/>
    <property type="evidence" value="ECO:0007669"/>
    <property type="project" value="InterPro"/>
</dbReference>
<evidence type="ECO:0000313" key="5">
    <source>
        <dbReference type="Proteomes" id="UP001234989"/>
    </source>
</evidence>
<dbReference type="EMBL" id="CP133620">
    <property type="protein sequence ID" value="WMV47697.1"/>
    <property type="molecule type" value="Genomic_DNA"/>
</dbReference>
<name>A0AAF0UKD1_SOLVR</name>
<dbReference type="GO" id="GO:0051301">
    <property type="term" value="P:cell division"/>
    <property type="evidence" value="ECO:0007669"/>
    <property type="project" value="UniProtKB-KW"/>
</dbReference>
<keyword evidence="3" id="KW-0812">Transmembrane</keyword>
<dbReference type="InterPro" id="IPR043198">
    <property type="entry name" value="Cyclin/Ssn8"/>
</dbReference>
<feature type="transmembrane region" description="Helical" evidence="3">
    <location>
        <begin position="20"/>
        <end position="38"/>
    </location>
</feature>